<keyword evidence="1" id="KW-0472">Membrane</keyword>
<accession>A0ABQ6P7M2</accession>
<evidence type="ECO:0000313" key="3">
    <source>
        <dbReference type="Proteomes" id="UP001187221"/>
    </source>
</evidence>
<dbReference type="Proteomes" id="UP001187221">
    <property type="component" value="Unassembled WGS sequence"/>
</dbReference>
<dbReference type="EMBL" id="BTFW01000001">
    <property type="protein sequence ID" value="GMM61228.1"/>
    <property type="molecule type" value="Genomic_DNA"/>
</dbReference>
<reference evidence="2 3" key="1">
    <citation type="submission" date="2023-06" db="EMBL/GenBank/DDBJ databases">
        <title>Draft genome sequence of Novosphingobium sp. strain IK01.</title>
        <authorList>
            <person name="Hatamoto M."/>
            <person name="Ikarashi T."/>
            <person name="Yamaguchi T."/>
        </authorList>
    </citation>
    <scope>NUCLEOTIDE SEQUENCE [LARGE SCALE GENOMIC DNA]</scope>
    <source>
        <strain evidence="2 3">IK01</strain>
    </source>
</reference>
<keyword evidence="3" id="KW-1185">Reference proteome</keyword>
<proteinExistence type="predicted"/>
<comment type="caution">
    <text evidence="2">The sequence shown here is derived from an EMBL/GenBank/DDBJ whole genome shotgun (WGS) entry which is preliminary data.</text>
</comment>
<gene>
    <name evidence="2" type="ORF">NUTIK01_20050</name>
</gene>
<evidence type="ECO:0000313" key="2">
    <source>
        <dbReference type="EMBL" id="GMM61228.1"/>
    </source>
</evidence>
<dbReference type="RefSeq" id="WP_317974936.1">
    <property type="nucleotide sequence ID" value="NZ_BTFW01000001.1"/>
</dbReference>
<name>A0ABQ6P7M2_9SPHN</name>
<feature type="transmembrane region" description="Helical" evidence="1">
    <location>
        <begin position="50"/>
        <end position="70"/>
    </location>
</feature>
<protein>
    <recommendedName>
        <fullName evidence="4">DUF3311 domain-containing protein</fullName>
    </recommendedName>
</protein>
<keyword evidence="1" id="KW-0812">Transmembrane</keyword>
<organism evidence="2 3">
    <name type="scientific">Novosphingobium pituita</name>
    <dbReference type="NCBI Taxonomy" id="3056842"/>
    <lineage>
        <taxon>Bacteria</taxon>
        <taxon>Pseudomonadati</taxon>
        <taxon>Pseudomonadota</taxon>
        <taxon>Alphaproteobacteria</taxon>
        <taxon>Sphingomonadales</taxon>
        <taxon>Sphingomonadaceae</taxon>
        <taxon>Novosphingobium</taxon>
    </lineage>
</organism>
<evidence type="ECO:0008006" key="4">
    <source>
        <dbReference type="Google" id="ProtNLM"/>
    </source>
</evidence>
<evidence type="ECO:0000256" key="1">
    <source>
        <dbReference type="SAM" id="Phobius"/>
    </source>
</evidence>
<keyword evidence="1" id="KW-1133">Transmembrane helix</keyword>
<sequence length="83" mass="8922">MTHRHRQRGATTAAPPRWAIALGLLLPLALVLLSALAVPADAGRWLGIDLRIWCLFACAPVTSVCLALCYRFTAGPPAEDDRA</sequence>